<feature type="domain" description="SGNH hydrolase-type esterase" evidence="1">
    <location>
        <begin position="81"/>
        <end position="284"/>
    </location>
</feature>
<evidence type="ECO:0000259" key="1">
    <source>
        <dbReference type="Pfam" id="PF13472"/>
    </source>
</evidence>
<dbReference type="EMBL" id="CP128400">
    <property type="protein sequence ID" value="WJW68453.1"/>
    <property type="molecule type" value="Genomic_DNA"/>
</dbReference>
<protein>
    <submittedName>
        <fullName evidence="2">SGNH/GDSL hydrolase family protein</fullName>
    </submittedName>
</protein>
<name>A0A8T7M902_9CHLR</name>
<dbReference type="PANTHER" id="PTHR30383:SF5">
    <property type="entry name" value="SGNH HYDROLASE-TYPE ESTERASE DOMAIN-CONTAINING PROTEIN"/>
    <property type="match status" value="1"/>
</dbReference>
<sequence>MKKLSAHSIIVTLIALALLIVTLALFFTLKNFVDEVQSNTEFVQPVATIPAPTPTLSPTPRVTIGHNDSAAPIGIGDLYLALGDSVGYGLGAPTPYDMGFAGLFYNNYLKRVRPAMTPYKNLAIPGESSSSFFEAKPGNKSQLQLALDEIDKAKIAGKTVSPITLTLGGNDMLDNRNKSEQLRNSALQQFETNFSRALDELKAHTGNRSDIIVTTYYNPYIYQTGGGSEDEQNNWVKRFDESIKRIALDKGVRVADFFAPFFQHEGDYTWIKFGDVHPNASGYNVLARALWQASGYDREGSSLSLSYQGIPDNRKLQSGERITFKLVAADNIVSSKQAETPGAGSIAGVFYTMDGLNQTPLAAVPALYLAKKAEAEFTCIVDTTGLVAGKHILNFVAQDMAGNTSKLEIDFEVSG</sequence>
<dbReference type="InterPro" id="IPR013830">
    <property type="entry name" value="SGNH_hydro"/>
</dbReference>
<dbReference type="SUPFAM" id="SSF52266">
    <property type="entry name" value="SGNH hydrolase"/>
    <property type="match status" value="1"/>
</dbReference>
<gene>
    <name evidence="2" type="ORF">HXX08_21905</name>
    <name evidence="3" type="ORF">OZ401_004065</name>
</gene>
<accession>A0A8T7M902</accession>
<evidence type="ECO:0000313" key="4">
    <source>
        <dbReference type="Proteomes" id="UP000521676"/>
    </source>
</evidence>
<evidence type="ECO:0000313" key="5">
    <source>
        <dbReference type="Proteomes" id="UP001431572"/>
    </source>
</evidence>
<keyword evidence="2" id="KW-0378">Hydrolase</keyword>
<dbReference type="InterPro" id="IPR036514">
    <property type="entry name" value="SGNH_hydro_sf"/>
</dbReference>
<reference evidence="2 4" key="1">
    <citation type="submission" date="2020-06" db="EMBL/GenBank/DDBJ databases">
        <title>Anoxygenic phototrophic Chloroflexota member uses a Type I reaction center.</title>
        <authorList>
            <person name="Tsuji J.M."/>
            <person name="Shaw N.A."/>
            <person name="Nagashima S."/>
            <person name="Venkiteswaran J."/>
            <person name="Schiff S.L."/>
            <person name="Hanada S."/>
            <person name="Tank M."/>
            <person name="Neufeld J.D."/>
        </authorList>
    </citation>
    <scope>NUCLEOTIDE SEQUENCE [LARGE SCALE GENOMIC DNA]</scope>
    <source>
        <strain evidence="2">L227-S17</strain>
    </source>
</reference>
<dbReference type="Pfam" id="PF13472">
    <property type="entry name" value="Lipase_GDSL_2"/>
    <property type="match status" value="1"/>
</dbReference>
<keyword evidence="5" id="KW-1185">Reference proteome</keyword>
<dbReference type="Proteomes" id="UP001431572">
    <property type="component" value="Chromosome 2"/>
</dbReference>
<dbReference type="PANTHER" id="PTHR30383">
    <property type="entry name" value="THIOESTERASE 1/PROTEASE 1/LYSOPHOSPHOLIPASE L1"/>
    <property type="match status" value="1"/>
</dbReference>
<dbReference type="RefSeq" id="WP_341470357.1">
    <property type="nucleotide sequence ID" value="NZ_CP128400.1"/>
</dbReference>
<evidence type="ECO:0000313" key="3">
    <source>
        <dbReference type="EMBL" id="WJW68453.1"/>
    </source>
</evidence>
<dbReference type="Proteomes" id="UP000521676">
    <property type="component" value="Unassembled WGS sequence"/>
</dbReference>
<dbReference type="CDD" id="cd00229">
    <property type="entry name" value="SGNH_hydrolase"/>
    <property type="match status" value="1"/>
</dbReference>
<evidence type="ECO:0000313" key="2">
    <source>
        <dbReference type="EMBL" id="NWJ48521.1"/>
    </source>
</evidence>
<dbReference type="GO" id="GO:0004622">
    <property type="term" value="F:phosphatidylcholine lysophospholipase activity"/>
    <property type="evidence" value="ECO:0007669"/>
    <property type="project" value="TreeGrafter"/>
</dbReference>
<proteinExistence type="predicted"/>
<organism evidence="2 4">
    <name type="scientific">Candidatus Chlorohelix allophototropha</name>
    <dbReference type="NCBI Taxonomy" id="3003348"/>
    <lineage>
        <taxon>Bacteria</taxon>
        <taxon>Bacillati</taxon>
        <taxon>Chloroflexota</taxon>
        <taxon>Chloroflexia</taxon>
        <taxon>Candidatus Chloroheliales</taxon>
        <taxon>Candidatus Chloroheliaceae</taxon>
        <taxon>Candidatus Chlorohelix</taxon>
    </lineage>
</organism>
<dbReference type="EMBL" id="JACATZ010000003">
    <property type="protein sequence ID" value="NWJ48521.1"/>
    <property type="molecule type" value="Genomic_DNA"/>
</dbReference>
<dbReference type="AlphaFoldDB" id="A0A8T7M902"/>
<reference evidence="3" key="2">
    <citation type="journal article" date="2024" name="Nature">
        <title>Anoxygenic phototroph of the Chloroflexota uses a type I reaction centre.</title>
        <authorList>
            <person name="Tsuji J.M."/>
            <person name="Shaw N.A."/>
            <person name="Nagashima S."/>
            <person name="Venkiteswaran J.J."/>
            <person name="Schiff S.L."/>
            <person name="Watanabe T."/>
            <person name="Fukui M."/>
            <person name="Hanada S."/>
            <person name="Tank M."/>
            <person name="Neufeld J.D."/>
        </authorList>
    </citation>
    <scope>NUCLEOTIDE SEQUENCE</scope>
    <source>
        <strain evidence="3">L227-S17</strain>
    </source>
</reference>
<dbReference type="Gene3D" id="3.40.50.1110">
    <property type="entry name" value="SGNH hydrolase"/>
    <property type="match status" value="1"/>
</dbReference>
<dbReference type="InterPro" id="IPR051532">
    <property type="entry name" value="Ester_Hydrolysis_Enzymes"/>
</dbReference>